<dbReference type="PANTHER" id="PTHR15052:SF2">
    <property type="entry name" value="GENERAL TRANSCRIPTION FACTOR 3C POLYPEPTIDE 2"/>
    <property type="match status" value="1"/>
</dbReference>
<dbReference type="SUPFAM" id="SSF50978">
    <property type="entry name" value="WD40 repeat-like"/>
    <property type="match status" value="1"/>
</dbReference>
<feature type="compositionally biased region" description="Basic and acidic residues" evidence="4">
    <location>
        <begin position="757"/>
        <end position="774"/>
    </location>
</feature>
<feature type="region of interest" description="Disordered" evidence="4">
    <location>
        <begin position="1"/>
        <end position="68"/>
    </location>
</feature>
<dbReference type="InterPro" id="IPR052416">
    <property type="entry name" value="GTF3C_component"/>
</dbReference>
<reference evidence="5 6" key="2">
    <citation type="submission" date="2018-11" db="EMBL/GenBank/DDBJ databases">
        <authorList>
            <consortium name="Pathogen Informatics"/>
        </authorList>
    </citation>
    <scope>NUCLEOTIDE SEQUENCE [LARGE SCALE GENOMIC DNA]</scope>
</reference>
<evidence type="ECO:0000256" key="1">
    <source>
        <dbReference type="ARBA" id="ARBA00004123"/>
    </source>
</evidence>
<keyword evidence="6" id="KW-1185">Reference proteome</keyword>
<evidence type="ECO:0000256" key="4">
    <source>
        <dbReference type="SAM" id="MobiDB-lite"/>
    </source>
</evidence>
<organism evidence="7">
    <name type="scientific">Taenia asiatica</name>
    <name type="common">Asian tapeworm</name>
    <dbReference type="NCBI Taxonomy" id="60517"/>
    <lineage>
        <taxon>Eukaryota</taxon>
        <taxon>Metazoa</taxon>
        <taxon>Spiralia</taxon>
        <taxon>Lophotrochozoa</taxon>
        <taxon>Platyhelminthes</taxon>
        <taxon>Cestoda</taxon>
        <taxon>Eucestoda</taxon>
        <taxon>Cyclophyllidea</taxon>
        <taxon>Taeniidae</taxon>
        <taxon>Taenia</taxon>
    </lineage>
</organism>
<feature type="compositionally biased region" description="Polar residues" evidence="4">
    <location>
        <begin position="30"/>
        <end position="43"/>
    </location>
</feature>
<dbReference type="PANTHER" id="PTHR15052">
    <property type="entry name" value="RNA POLYMERASE III TRANSCRIPTION INITIATION FACTOR COMPLEX SUBUNIT"/>
    <property type="match status" value="1"/>
</dbReference>
<protein>
    <submittedName>
        <fullName evidence="7">WD_REPEATS_REGION domain-containing protein</fullName>
    </submittedName>
</protein>
<evidence type="ECO:0000256" key="2">
    <source>
        <dbReference type="ARBA" id="ARBA00023163"/>
    </source>
</evidence>
<dbReference type="OrthoDB" id="4703at2759"/>
<feature type="compositionally biased region" description="Low complexity" evidence="4">
    <location>
        <begin position="44"/>
        <end position="59"/>
    </location>
</feature>
<dbReference type="EMBL" id="UYRS01018837">
    <property type="protein sequence ID" value="VDK40629.1"/>
    <property type="molecule type" value="Genomic_DNA"/>
</dbReference>
<evidence type="ECO:0000256" key="3">
    <source>
        <dbReference type="ARBA" id="ARBA00023242"/>
    </source>
</evidence>
<dbReference type="GO" id="GO:0005634">
    <property type="term" value="C:nucleus"/>
    <property type="evidence" value="ECO:0007669"/>
    <property type="project" value="UniProtKB-SubCell"/>
</dbReference>
<dbReference type="GO" id="GO:0000127">
    <property type="term" value="C:transcription factor TFIIIC complex"/>
    <property type="evidence" value="ECO:0007669"/>
    <property type="project" value="TreeGrafter"/>
</dbReference>
<dbReference type="InterPro" id="IPR036322">
    <property type="entry name" value="WD40_repeat_dom_sf"/>
</dbReference>
<dbReference type="WBParaSite" id="TASK_0000859401-mRNA-1">
    <property type="protein sequence ID" value="TASK_0000859401-mRNA-1"/>
    <property type="gene ID" value="TASK_0000859401"/>
</dbReference>
<gene>
    <name evidence="5" type="ORF">TASK_LOCUS8595</name>
</gene>
<reference evidence="7" key="1">
    <citation type="submission" date="2016-04" db="UniProtKB">
        <authorList>
            <consortium name="WormBaseParasite"/>
        </authorList>
    </citation>
    <scope>IDENTIFICATION</scope>
</reference>
<dbReference type="Gene3D" id="2.130.10.10">
    <property type="entry name" value="YVTN repeat-like/Quinoprotein amine dehydrogenase"/>
    <property type="match status" value="1"/>
</dbReference>
<evidence type="ECO:0000313" key="5">
    <source>
        <dbReference type="EMBL" id="VDK40629.1"/>
    </source>
</evidence>
<comment type="subcellular location">
    <subcellularLocation>
        <location evidence="1">Nucleus</location>
    </subcellularLocation>
</comment>
<feature type="region of interest" description="Disordered" evidence="4">
    <location>
        <begin position="745"/>
        <end position="774"/>
    </location>
</feature>
<dbReference type="Proteomes" id="UP000282613">
    <property type="component" value="Unassembled WGS sequence"/>
</dbReference>
<keyword evidence="2" id="KW-0804">Transcription</keyword>
<evidence type="ECO:0000313" key="7">
    <source>
        <dbReference type="WBParaSite" id="TASK_0000859401-mRNA-1"/>
    </source>
</evidence>
<dbReference type="GO" id="GO:0006383">
    <property type="term" value="P:transcription by RNA polymerase III"/>
    <property type="evidence" value="ECO:0007669"/>
    <property type="project" value="TreeGrafter"/>
</dbReference>
<name>A0A158RA73_TAEAS</name>
<accession>A0A158RA73</accession>
<dbReference type="AlphaFoldDB" id="A0A158RA73"/>
<proteinExistence type="predicted"/>
<keyword evidence="3" id="KW-0539">Nucleus</keyword>
<dbReference type="InterPro" id="IPR015943">
    <property type="entry name" value="WD40/YVTN_repeat-like_dom_sf"/>
</dbReference>
<feature type="compositionally biased region" description="Basic residues" evidence="4">
    <location>
        <begin position="1"/>
        <end position="10"/>
    </location>
</feature>
<evidence type="ECO:0000313" key="6">
    <source>
        <dbReference type="Proteomes" id="UP000282613"/>
    </source>
</evidence>
<sequence>MSTNRPRRLAAQKAMSSFVIPESDEDSAPSLKSQHSDFNASGKESSSSSTSSNSSSTESLSEDAVFKDDYGTSRRLDSDARGPCVPPVSRILPPLGRVGFTSKTPRKIALEIFQEEVDYHASLCGTQQHPFSFFSPQLKRYMPEALKSPTMLFLDEQKEVEASRFCFNQAHNILYTGGYVKCLSWSPPYIDEEGVSLSFVPGYLAIASHPNIGTRVNLSDPITSDSGLIHVWSCVDLALTAEQSCPQLKPHFFLAHDWGHVMDLRWLPVPVHCANRSDGCEIARPMLPVDMTPKQIAQLIGAVVGHLIVACTDGFVRIFLVPAVDNRFNLPEEFKVVLPTKICDGVPKNVYQFKPKTVLRLAPSTDIPSWLGWPNVLAIRSDFPHRLVVGYTSGHLGLYNLSTLNAHFAKLNDCLLRPIILTHLIPGPFTSIALHPLYEGIVVGLGLDREVNVWDLADPECVQYGLPELSWPTLRMGWGGHVVWPRASDSIWVGREEYLFPFTKKNTPGGAVTLASLKKPSDVPARMRAYTVCFPTVSPVDCSRYCFDRGFEATTCLDYSDSLGFLIQGDANGQINFHSWVLDPRRVMREKSRIAIQKKHRTYQWIMRKRTNTRECGNEASATRGFIGEHTALKLNVLEEPFEEEIRWGCDICGESGQVLCWHKVEKYFEFVFREGVGLQKSKYDFVNATFSSISKVAVSPNPGSASWIAVGTGFGVVQLLCHEQFYHPGMDLALGRSPLNGGPAKGSFFVSPGSDDTDHSDSEATVPFREEDQ</sequence>